<dbReference type="PANTHER" id="PTHR43763">
    <property type="entry name" value="XAA-PRO AMINOPEPTIDASE 1"/>
    <property type="match status" value="1"/>
</dbReference>
<feature type="domain" description="Peptidase M24" evidence="4">
    <location>
        <begin position="313"/>
        <end position="525"/>
    </location>
</feature>
<keyword evidence="3 7" id="KW-0378">Hydrolase</keyword>
<dbReference type="EMBL" id="JBHSGO010000196">
    <property type="protein sequence ID" value="MFC4666385.1"/>
    <property type="molecule type" value="Genomic_DNA"/>
</dbReference>
<dbReference type="SUPFAM" id="SSF53092">
    <property type="entry name" value="Creatinase/prolidase N-terminal domain"/>
    <property type="match status" value="1"/>
</dbReference>
<dbReference type="PANTHER" id="PTHR43763:SF6">
    <property type="entry name" value="XAA-PRO AMINOPEPTIDASE 1"/>
    <property type="match status" value="1"/>
</dbReference>
<dbReference type="Pfam" id="PF16189">
    <property type="entry name" value="Creatinase_N_2"/>
    <property type="match status" value="1"/>
</dbReference>
<reference evidence="8" key="1">
    <citation type="journal article" date="2019" name="Int. J. Syst. Evol. Microbiol.">
        <title>The Global Catalogue of Microorganisms (GCM) 10K type strain sequencing project: providing services to taxonomists for standard genome sequencing and annotation.</title>
        <authorList>
            <consortium name="The Broad Institute Genomics Platform"/>
            <consortium name="The Broad Institute Genome Sequencing Center for Infectious Disease"/>
            <person name="Wu L."/>
            <person name="Ma J."/>
        </authorList>
    </citation>
    <scope>NUCLEOTIDE SEQUENCE [LARGE SCALE GENOMIC DNA]</scope>
    <source>
        <strain evidence="8">CGMCC 4.7357</strain>
    </source>
</reference>
<evidence type="ECO:0000256" key="1">
    <source>
        <dbReference type="ARBA" id="ARBA00008766"/>
    </source>
</evidence>
<dbReference type="InterPro" id="IPR050422">
    <property type="entry name" value="X-Pro_aminopeptidase_P"/>
</dbReference>
<evidence type="ECO:0000256" key="2">
    <source>
        <dbReference type="ARBA" id="ARBA00022723"/>
    </source>
</evidence>
<protein>
    <submittedName>
        <fullName evidence="7">Aminopeptidase P family protein</fullName>
        <ecNumber evidence="7">3.4.11.-</ecNumber>
    </submittedName>
</protein>
<dbReference type="Gene3D" id="3.90.230.10">
    <property type="entry name" value="Creatinase/methionine aminopeptidase superfamily"/>
    <property type="match status" value="1"/>
</dbReference>
<dbReference type="SUPFAM" id="SSF55920">
    <property type="entry name" value="Creatinase/aminopeptidase"/>
    <property type="match status" value="1"/>
</dbReference>
<feature type="domain" description="Peptidase M24 C-terminal" evidence="6">
    <location>
        <begin position="537"/>
        <end position="596"/>
    </location>
</feature>
<dbReference type="GO" id="GO:0004177">
    <property type="term" value="F:aminopeptidase activity"/>
    <property type="evidence" value="ECO:0007669"/>
    <property type="project" value="UniProtKB-KW"/>
</dbReference>
<keyword evidence="2" id="KW-0479">Metal-binding</keyword>
<evidence type="ECO:0000313" key="7">
    <source>
        <dbReference type="EMBL" id="MFC4666385.1"/>
    </source>
</evidence>
<dbReference type="Proteomes" id="UP001596020">
    <property type="component" value="Unassembled WGS sequence"/>
</dbReference>
<evidence type="ECO:0000313" key="8">
    <source>
        <dbReference type="Proteomes" id="UP001596020"/>
    </source>
</evidence>
<keyword evidence="7" id="KW-0645">Protease</keyword>
<comment type="similarity">
    <text evidence="1">Belongs to the peptidase M24B family.</text>
</comment>
<dbReference type="Pfam" id="PF16188">
    <property type="entry name" value="Peptidase_M24_C"/>
    <property type="match status" value="1"/>
</dbReference>
<accession>A0ABV9K861</accession>
<dbReference type="EC" id="3.4.11.-" evidence="7"/>
<dbReference type="Gene3D" id="3.40.350.10">
    <property type="entry name" value="Creatinase/prolidase N-terminal domain"/>
    <property type="match status" value="2"/>
</dbReference>
<evidence type="ECO:0000259" key="4">
    <source>
        <dbReference type="Pfam" id="PF00557"/>
    </source>
</evidence>
<evidence type="ECO:0000259" key="5">
    <source>
        <dbReference type="Pfam" id="PF01321"/>
    </source>
</evidence>
<dbReference type="InterPro" id="IPR032416">
    <property type="entry name" value="Peptidase_M24_C"/>
</dbReference>
<comment type="caution">
    <text evidence="7">The sequence shown here is derived from an EMBL/GenBank/DDBJ whole genome shotgun (WGS) entry which is preliminary data.</text>
</comment>
<dbReference type="InterPro" id="IPR036005">
    <property type="entry name" value="Creatinase/aminopeptidase-like"/>
</dbReference>
<dbReference type="RefSeq" id="WP_380079404.1">
    <property type="nucleotide sequence ID" value="NZ_JBHSGO010000196.1"/>
</dbReference>
<dbReference type="Pfam" id="PF01321">
    <property type="entry name" value="Creatinase_N"/>
    <property type="match status" value="1"/>
</dbReference>
<gene>
    <name evidence="7" type="ORF">ACFO3G_07225</name>
</gene>
<keyword evidence="8" id="KW-1185">Reference proteome</keyword>
<dbReference type="InterPro" id="IPR033740">
    <property type="entry name" value="Pept_M24B"/>
</dbReference>
<evidence type="ECO:0000259" key="6">
    <source>
        <dbReference type="Pfam" id="PF16188"/>
    </source>
</evidence>
<dbReference type="InterPro" id="IPR000587">
    <property type="entry name" value="Creatinase_N"/>
</dbReference>
<keyword evidence="7" id="KW-0031">Aminopeptidase</keyword>
<dbReference type="InterPro" id="IPR029149">
    <property type="entry name" value="Creatin/AminoP/Spt16_N"/>
</dbReference>
<dbReference type="Pfam" id="PF00557">
    <property type="entry name" value="Peptidase_M24"/>
    <property type="match status" value="1"/>
</dbReference>
<sequence length="596" mass="66808">MEEIKNRIERLRAAMKKYGFSAYLVPSADAHLGEYTPEKWKSRSWISGFTGSAGTVVVTEKEAGLWTDSRYFLQAGQQLEGTGIQLFKEGLPETPSIEQYLTKTLQAGQVVACDGKCYSHGEAMAMEAHLDNFGIKFDVSEDLFGPDVWADRPSLPKGELFDQPVKYAGESAKDKINRVREALHSHGANSYIITMIDELAWVFNVRGRDVECNPVGVAYGFINDDKAVLFVLNEKIPQSLRTILEGQGIEIRPYEEAYEFVSKLPKESKVFVDGARTNEAFFRAVPKECRIVSGVSPIALMKAVKNETELNGVRAAMKRDGVALTRFFMWLESALDKGEKVTEVDIDRVLADFRAKQDLYYGDSFDTIAGYNDHGAIVHYRANDESAYEVKKSGTLLLDSGGQYYDGTTDITRTVSLDGHPSPEIKSDYTLVMKGHIAIATAKFIEGTRGNQIDILARKPLWDNGLHYGHGTGHGVGCFLNVHEGPQNIRMDNNPTEMLLNSITSNEPGVYRGGKWGIRIENLVRCQVVDETEFGRFFGFETLTLFYFDNNMIEKSMLTADEIAWYNAYQARVYETLSPMLEPHEAAWLKEKTKAI</sequence>
<dbReference type="CDD" id="cd01085">
    <property type="entry name" value="APP"/>
    <property type="match status" value="1"/>
</dbReference>
<feature type="domain" description="Creatinase N-terminal" evidence="5">
    <location>
        <begin position="7"/>
        <end position="131"/>
    </location>
</feature>
<dbReference type="InterPro" id="IPR000994">
    <property type="entry name" value="Pept_M24"/>
</dbReference>
<name>A0ABV9K861_9PORP</name>
<organism evidence="7 8">
    <name type="scientific">Falsiporphyromonas endometrii</name>
    <dbReference type="NCBI Taxonomy" id="1387297"/>
    <lineage>
        <taxon>Bacteria</taxon>
        <taxon>Pseudomonadati</taxon>
        <taxon>Bacteroidota</taxon>
        <taxon>Bacteroidia</taxon>
        <taxon>Bacteroidales</taxon>
        <taxon>Porphyromonadaceae</taxon>
        <taxon>Falsiporphyromonas</taxon>
    </lineage>
</organism>
<proteinExistence type="inferred from homology"/>
<evidence type="ECO:0000256" key="3">
    <source>
        <dbReference type="ARBA" id="ARBA00022801"/>
    </source>
</evidence>